<accession>A0A8E0QP98</accession>
<dbReference type="EMBL" id="BBXM02000003">
    <property type="protein sequence ID" value="GIC87995.1"/>
    <property type="molecule type" value="Genomic_DNA"/>
</dbReference>
<dbReference type="Proteomes" id="UP000036893">
    <property type="component" value="Unassembled WGS sequence"/>
</dbReference>
<proteinExistence type="predicted"/>
<name>A0A8E0QP98_9EURO</name>
<organism evidence="1 2">
    <name type="scientific">Aspergillus udagawae</name>
    <dbReference type="NCBI Taxonomy" id="91492"/>
    <lineage>
        <taxon>Eukaryota</taxon>
        <taxon>Fungi</taxon>
        <taxon>Dikarya</taxon>
        <taxon>Ascomycota</taxon>
        <taxon>Pezizomycotina</taxon>
        <taxon>Eurotiomycetes</taxon>
        <taxon>Eurotiomycetidae</taxon>
        <taxon>Eurotiales</taxon>
        <taxon>Aspergillaceae</taxon>
        <taxon>Aspergillus</taxon>
        <taxon>Aspergillus subgen. Fumigati</taxon>
    </lineage>
</organism>
<gene>
    <name evidence="1" type="ORF">Aud_004386</name>
</gene>
<reference evidence="1" key="2">
    <citation type="submission" date="2021-01" db="EMBL/GenBank/DDBJ databases">
        <title>Pan-genome distribution and transcriptional activeness of fungal secondary metabolism genes in Aspergillus section Fumigati.</title>
        <authorList>
            <person name="Takahashi H."/>
            <person name="Umemura M."/>
            <person name="Ninomiya A."/>
            <person name="Kusuya Y."/>
            <person name="Urayama S."/>
            <person name="Shimizu M."/>
            <person name="Watanabe A."/>
            <person name="Kamei K."/>
            <person name="Yaguchi T."/>
            <person name="Hagiwara D."/>
        </authorList>
    </citation>
    <scope>NUCLEOTIDE SEQUENCE</scope>
    <source>
        <strain evidence="1">IFM 46973</strain>
    </source>
</reference>
<comment type="caution">
    <text evidence="1">The sequence shown here is derived from an EMBL/GenBank/DDBJ whole genome shotgun (WGS) entry which is preliminary data.</text>
</comment>
<evidence type="ECO:0000313" key="1">
    <source>
        <dbReference type="EMBL" id="GIC87995.1"/>
    </source>
</evidence>
<evidence type="ECO:0000313" key="2">
    <source>
        <dbReference type="Proteomes" id="UP000036893"/>
    </source>
</evidence>
<dbReference type="RefSeq" id="XP_043145261.1">
    <property type="nucleotide sequence ID" value="XM_043289326.1"/>
</dbReference>
<reference evidence="1" key="1">
    <citation type="journal article" date="2015" name="Genome Announc.">
        <title>Draft Genome Sequence of the Pathogenic Filamentous Fungus Aspergillus udagawae Strain IFM 46973T.</title>
        <authorList>
            <person name="Kusuya Y."/>
            <person name="Takahashi-Nakaguchi A."/>
            <person name="Takahashi H."/>
            <person name="Yaguchi T."/>
        </authorList>
    </citation>
    <scope>NUCLEOTIDE SEQUENCE</scope>
    <source>
        <strain evidence="1">IFM 46973</strain>
    </source>
</reference>
<protein>
    <submittedName>
        <fullName evidence="1">Uncharacterized protein</fullName>
    </submittedName>
</protein>
<dbReference type="GeneID" id="66991862"/>
<sequence>MGADALDDGTIVLTMLPASTEEGVIELTTYWKTCQETGSDPWIDLICENSIARHNGTLPDFGTSGLYGPSPGTTMMAPWEAQKAMHANKMGHSTISQGIYSLLSKFAP</sequence>
<dbReference type="AlphaFoldDB" id="A0A8E0QP98"/>